<feature type="domain" description="Aminoglycoside phosphotransferase" evidence="1">
    <location>
        <begin position="45"/>
        <end position="215"/>
    </location>
</feature>
<sequence>MKLRFANQIGRMDESATRLKGIIVHTPALKGAKLQKFIKASPESAVFIGKLDGERVIFKLFNGEKASETVERQAAELSYLQGFMAEGPYQAMRMVQAFPDAGLSVLSFMPGNRLDAVMAKADAAKRRRLVAQCGSWLKRYTSGRQRLARFGPHHWVEKRADLPARIPDADDQALAARLHDNMHRRAPLVAGADVCQAATHGDFTTLNLTFHQGTLYGLDIQGESWMALTQEIARFLVYLQITHPHPSGRLRLGISEPDLKAFLKCGLLDPREEATTLPFFIASQLLGRFVQEYKREDTRANTRAAIEAFLKLPISPDALG</sequence>
<dbReference type="EMBL" id="FWFQ01000018">
    <property type="protein sequence ID" value="SLN49366.1"/>
    <property type="molecule type" value="Genomic_DNA"/>
</dbReference>
<dbReference type="InterPro" id="IPR002575">
    <property type="entry name" value="Aminoglycoside_PTrfase"/>
</dbReference>
<proteinExistence type="predicted"/>
<keyword evidence="3" id="KW-1185">Reference proteome</keyword>
<accession>A0A1Y5SYE9</accession>
<evidence type="ECO:0000313" key="2">
    <source>
        <dbReference type="EMBL" id="SLN49366.1"/>
    </source>
</evidence>
<protein>
    <recommendedName>
        <fullName evidence="1">Aminoglycoside phosphotransferase domain-containing protein</fullName>
    </recommendedName>
</protein>
<evidence type="ECO:0000313" key="3">
    <source>
        <dbReference type="Proteomes" id="UP000193409"/>
    </source>
</evidence>
<organism evidence="2 3">
    <name type="scientific">Pseudoruegeria aquimaris</name>
    <dbReference type="NCBI Taxonomy" id="393663"/>
    <lineage>
        <taxon>Bacteria</taxon>
        <taxon>Pseudomonadati</taxon>
        <taxon>Pseudomonadota</taxon>
        <taxon>Alphaproteobacteria</taxon>
        <taxon>Rhodobacterales</taxon>
        <taxon>Roseobacteraceae</taxon>
        <taxon>Pseudoruegeria</taxon>
    </lineage>
</organism>
<dbReference type="Pfam" id="PF01636">
    <property type="entry name" value="APH"/>
    <property type="match status" value="1"/>
</dbReference>
<dbReference type="AlphaFoldDB" id="A0A1Y5SYE9"/>
<dbReference type="OrthoDB" id="6713140at2"/>
<dbReference type="SUPFAM" id="SSF56112">
    <property type="entry name" value="Protein kinase-like (PK-like)"/>
    <property type="match status" value="1"/>
</dbReference>
<evidence type="ECO:0000259" key="1">
    <source>
        <dbReference type="Pfam" id="PF01636"/>
    </source>
</evidence>
<dbReference type="RefSeq" id="WP_085869089.1">
    <property type="nucleotide sequence ID" value="NZ_FWFQ01000018.1"/>
</dbReference>
<gene>
    <name evidence="2" type="ORF">PSA7680_02540</name>
</gene>
<reference evidence="2 3" key="1">
    <citation type="submission" date="2017-03" db="EMBL/GenBank/DDBJ databases">
        <authorList>
            <person name="Afonso C.L."/>
            <person name="Miller P.J."/>
            <person name="Scott M.A."/>
            <person name="Spackman E."/>
            <person name="Goraichik I."/>
            <person name="Dimitrov K.M."/>
            <person name="Suarez D.L."/>
            <person name="Swayne D.E."/>
        </authorList>
    </citation>
    <scope>NUCLEOTIDE SEQUENCE [LARGE SCALE GENOMIC DNA]</scope>
    <source>
        <strain evidence="2 3">CECT 7680</strain>
    </source>
</reference>
<dbReference type="Proteomes" id="UP000193409">
    <property type="component" value="Unassembled WGS sequence"/>
</dbReference>
<dbReference type="InterPro" id="IPR011009">
    <property type="entry name" value="Kinase-like_dom_sf"/>
</dbReference>
<name>A0A1Y5SYE9_9RHOB</name>